<protein>
    <submittedName>
        <fullName evidence="3">Alpha/beta hydrolase</fullName>
    </submittedName>
</protein>
<evidence type="ECO:0000313" key="3">
    <source>
        <dbReference type="EMBL" id="GAA0629800.1"/>
    </source>
</evidence>
<feature type="domain" description="AB hydrolase-1" evidence="2">
    <location>
        <begin position="18"/>
        <end position="254"/>
    </location>
</feature>
<dbReference type="Proteomes" id="UP001500957">
    <property type="component" value="Unassembled WGS sequence"/>
</dbReference>
<dbReference type="EMBL" id="BAAAHE010000036">
    <property type="protein sequence ID" value="GAA0629800.1"/>
    <property type="molecule type" value="Genomic_DNA"/>
</dbReference>
<organism evidence="3 4">
    <name type="scientific">Sporichthya brevicatena</name>
    <dbReference type="NCBI Taxonomy" id="171442"/>
    <lineage>
        <taxon>Bacteria</taxon>
        <taxon>Bacillati</taxon>
        <taxon>Actinomycetota</taxon>
        <taxon>Actinomycetes</taxon>
        <taxon>Sporichthyales</taxon>
        <taxon>Sporichthyaceae</taxon>
        <taxon>Sporichthya</taxon>
    </lineage>
</organism>
<dbReference type="Gene3D" id="3.40.50.1820">
    <property type="entry name" value="alpha/beta hydrolase"/>
    <property type="match status" value="1"/>
</dbReference>
<comment type="caution">
    <text evidence="3">The sequence shown here is derived from an EMBL/GenBank/DDBJ whole genome shotgun (WGS) entry which is preliminary data.</text>
</comment>
<feature type="region of interest" description="Disordered" evidence="1">
    <location>
        <begin position="264"/>
        <end position="283"/>
    </location>
</feature>
<proteinExistence type="predicted"/>
<dbReference type="PANTHER" id="PTHR43689:SF8">
    <property type="entry name" value="ALPHA_BETA-HYDROLASES SUPERFAMILY PROTEIN"/>
    <property type="match status" value="1"/>
</dbReference>
<dbReference type="Pfam" id="PF12697">
    <property type="entry name" value="Abhydrolase_6"/>
    <property type="match status" value="1"/>
</dbReference>
<dbReference type="RefSeq" id="WP_344607446.1">
    <property type="nucleotide sequence ID" value="NZ_BAAAHE010000036.1"/>
</dbReference>
<keyword evidence="4" id="KW-1185">Reference proteome</keyword>
<dbReference type="SUPFAM" id="SSF53474">
    <property type="entry name" value="alpha/beta-Hydrolases"/>
    <property type="match status" value="1"/>
</dbReference>
<reference evidence="4" key="1">
    <citation type="journal article" date="2019" name="Int. J. Syst. Evol. Microbiol.">
        <title>The Global Catalogue of Microorganisms (GCM) 10K type strain sequencing project: providing services to taxonomists for standard genome sequencing and annotation.</title>
        <authorList>
            <consortium name="The Broad Institute Genomics Platform"/>
            <consortium name="The Broad Institute Genome Sequencing Center for Infectious Disease"/>
            <person name="Wu L."/>
            <person name="Ma J."/>
        </authorList>
    </citation>
    <scope>NUCLEOTIDE SEQUENCE [LARGE SCALE GENOMIC DNA]</scope>
    <source>
        <strain evidence="4">JCM 10671</strain>
    </source>
</reference>
<name>A0ABP3SD85_9ACTN</name>
<evidence type="ECO:0000313" key="4">
    <source>
        <dbReference type="Proteomes" id="UP001500957"/>
    </source>
</evidence>
<keyword evidence="3" id="KW-0378">Hydrolase</keyword>
<dbReference type="InterPro" id="IPR000073">
    <property type="entry name" value="AB_hydrolase_1"/>
</dbReference>
<dbReference type="GO" id="GO:0016787">
    <property type="term" value="F:hydrolase activity"/>
    <property type="evidence" value="ECO:0007669"/>
    <property type="project" value="UniProtKB-KW"/>
</dbReference>
<dbReference type="InterPro" id="IPR029058">
    <property type="entry name" value="AB_hydrolase_fold"/>
</dbReference>
<evidence type="ECO:0000256" key="1">
    <source>
        <dbReference type="SAM" id="MobiDB-lite"/>
    </source>
</evidence>
<evidence type="ECO:0000259" key="2">
    <source>
        <dbReference type="Pfam" id="PF12697"/>
    </source>
</evidence>
<gene>
    <name evidence="3" type="ORF">GCM10009547_36860</name>
</gene>
<sequence>MSEPLTDAYVGGTGTPMVLFHGINGSWRIWRPVIPTLEQRHALFVPTLIGHRGGPELAAGPNGIRVIADDMENRMDKAGISRAHLVGNSLGGWLALEMAARGRGRSVVAFSPAGTYTSERDLRRIGTLLKVAKATAHRKSVARLMAKPRTRKVLLRSAMLRGDLIPAEDLAGMNEDLQACTMLDGLLASLRQTGPTRELAIAADCPVRIVWAERDRTIPYKRYGAPWREILPGAEFLTMPGIGHVPMYDDPALVTRTILEFTDRVDHPTTPPTTRRATEEPAE</sequence>
<accession>A0ABP3SD85</accession>
<dbReference type="PANTHER" id="PTHR43689">
    <property type="entry name" value="HYDROLASE"/>
    <property type="match status" value="1"/>
</dbReference>